<dbReference type="EMBL" id="CP035107">
    <property type="protein sequence ID" value="QAR31189.1"/>
    <property type="molecule type" value="Genomic_DNA"/>
</dbReference>
<reference evidence="1 2" key="1">
    <citation type="submission" date="2019-01" db="EMBL/GenBank/DDBJ databases">
        <title>Whole Genome of Ornithobacterium rhinotracheale FARPER-174b.</title>
        <authorList>
            <person name="Tataje-Lavanda L.A."/>
            <person name="Montalvan A."/>
            <person name="Montesinos R."/>
            <person name="Zimic M."/>
            <person name="Fernandez-Sanchez M."/>
            <person name="Fernandez-Diaz M."/>
        </authorList>
    </citation>
    <scope>NUCLEOTIDE SEQUENCE [LARGE SCALE GENOMIC DNA]</scope>
    <source>
        <strain evidence="1 2">FARPER-174b</strain>
    </source>
</reference>
<accession>A0A3R5X035</accession>
<evidence type="ECO:0000313" key="1">
    <source>
        <dbReference type="EMBL" id="QAR31189.1"/>
    </source>
</evidence>
<sequence>MQAKFKIDFKALFLLVVLLFSLGIKALHTHEHTTLLHAKNIEDTCAVCQFAIVYGEEPSTLKVALPIFEVETLEAPSLFVVPYVPIFYSTNFRRGPPLHSYFIARKLH</sequence>
<gene>
    <name evidence="1" type="ORF">EQP59_07495</name>
</gene>
<name>A0A3R5X035_ORNRH</name>
<proteinExistence type="predicted"/>
<dbReference type="RefSeq" id="WP_128501634.1">
    <property type="nucleotide sequence ID" value="NZ_CP035107.1"/>
</dbReference>
<evidence type="ECO:0000313" key="2">
    <source>
        <dbReference type="Proteomes" id="UP000287701"/>
    </source>
</evidence>
<dbReference type="Proteomes" id="UP000287701">
    <property type="component" value="Chromosome"/>
</dbReference>
<dbReference type="AlphaFoldDB" id="A0A3R5X035"/>
<protein>
    <submittedName>
        <fullName evidence="1">Uncharacterized protein</fullName>
    </submittedName>
</protein>
<dbReference type="OrthoDB" id="1453107at2"/>
<organism evidence="1 2">
    <name type="scientific">Ornithobacterium rhinotracheale</name>
    <dbReference type="NCBI Taxonomy" id="28251"/>
    <lineage>
        <taxon>Bacteria</taxon>
        <taxon>Pseudomonadati</taxon>
        <taxon>Bacteroidota</taxon>
        <taxon>Flavobacteriia</taxon>
        <taxon>Flavobacteriales</taxon>
        <taxon>Weeksellaceae</taxon>
        <taxon>Ornithobacterium</taxon>
    </lineage>
</organism>